<dbReference type="CDD" id="cd03302">
    <property type="entry name" value="Adenylsuccinate_lyase_2"/>
    <property type="match status" value="1"/>
</dbReference>
<dbReference type="GeneID" id="35432576"/>
<dbReference type="InterPro" id="IPR022761">
    <property type="entry name" value="Fumarate_lyase_N"/>
</dbReference>
<evidence type="ECO:0000256" key="12">
    <source>
        <dbReference type="RuleBase" id="RU361172"/>
    </source>
</evidence>
<reference evidence="15 17" key="2">
    <citation type="submission" date="2023-09" db="EMBL/GenBank/DDBJ databases">
        <title>Complete-Gapless Cercospora beticola genome.</title>
        <authorList>
            <person name="Wyatt N.A."/>
            <person name="Spanner R.E."/>
            <person name="Bolton M.D."/>
        </authorList>
    </citation>
    <scope>NUCLEOTIDE SEQUENCE [LARGE SCALE GENOMIC DNA]</scope>
    <source>
        <strain evidence="15">Cb09-40</strain>
    </source>
</reference>
<dbReference type="FunFam" id="1.10.275.60:FF:000001">
    <property type="entry name" value="Adenylosuccinate lyase"/>
    <property type="match status" value="1"/>
</dbReference>
<dbReference type="Proteomes" id="UP000230605">
    <property type="component" value="Chromosome 6"/>
</dbReference>
<evidence type="ECO:0000256" key="9">
    <source>
        <dbReference type="ARBA" id="ARBA00023239"/>
    </source>
</evidence>
<dbReference type="GO" id="GO:0005829">
    <property type="term" value="C:cytosol"/>
    <property type="evidence" value="ECO:0007669"/>
    <property type="project" value="TreeGrafter"/>
</dbReference>
<comment type="catalytic activity">
    <reaction evidence="1 12">
        <text>(2S)-2-[5-amino-1-(5-phospho-beta-D-ribosyl)imidazole-4-carboxamido]succinate = 5-amino-1-(5-phospho-beta-D-ribosyl)imidazole-4-carboxamide + fumarate</text>
        <dbReference type="Rhea" id="RHEA:23920"/>
        <dbReference type="ChEBI" id="CHEBI:29806"/>
        <dbReference type="ChEBI" id="CHEBI:58443"/>
        <dbReference type="ChEBI" id="CHEBI:58475"/>
        <dbReference type="EC" id="4.3.2.2"/>
    </reaction>
</comment>
<dbReference type="Proteomes" id="UP001302367">
    <property type="component" value="Chromosome 6"/>
</dbReference>
<dbReference type="Gene3D" id="1.10.40.30">
    <property type="entry name" value="Fumarase/aspartase (C-terminal domain)"/>
    <property type="match status" value="1"/>
</dbReference>
<comment type="pathway">
    <text evidence="2 12">Purine metabolism; IMP biosynthesis via de novo pathway; 5-amino-1-(5-phospho-D-ribosyl)imidazole-4-carboxamide from 5-amino-1-(5-phospho-D-ribosyl)imidazole-4-carboxylate: step 2/2.</text>
</comment>
<dbReference type="InterPro" id="IPR019468">
    <property type="entry name" value="AdenyloSucc_lyase_C"/>
</dbReference>
<comment type="pathway">
    <text evidence="3 12">Purine metabolism; AMP biosynthesis via de novo pathway; AMP from IMP: step 2/2.</text>
</comment>
<dbReference type="Pfam" id="PF00206">
    <property type="entry name" value="Lyase_1"/>
    <property type="match status" value="1"/>
</dbReference>
<keyword evidence="9 12" id="KW-0456">Lyase</keyword>
<dbReference type="InterPro" id="IPR000362">
    <property type="entry name" value="Fumarate_lyase_fam"/>
</dbReference>
<dbReference type="RefSeq" id="XP_023453291.1">
    <property type="nucleotide sequence ID" value="XM_023601529.2"/>
</dbReference>
<evidence type="ECO:0000313" key="17">
    <source>
        <dbReference type="Proteomes" id="UP001302367"/>
    </source>
</evidence>
<comment type="subunit">
    <text evidence="5">Homotetramer. Residues from neighboring subunits contribute catalytic and substrate-binding residues to each active site.</text>
</comment>
<dbReference type="EC" id="4.3.2.2" evidence="6 12"/>
<dbReference type="GO" id="GO:0004018">
    <property type="term" value="F:N6-(1,2-dicarboxyethyl)AMP AMP-lyase (fumarate-forming) activity"/>
    <property type="evidence" value="ECO:0007669"/>
    <property type="project" value="InterPro"/>
</dbReference>
<dbReference type="OrthoDB" id="406045at2759"/>
<evidence type="ECO:0000256" key="1">
    <source>
        <dbReference type="ARBA" id="ARBA00000598"/>
    </source>
</evidence>
<dbReference type="InterPro" id="IPR004769">
    <property type="entry name" value="Pur_lyase"/>
</dbReference>
<dbReference type="AlphaFoldDB" id="A0A2G5HP02"/>
<dbReference type="FunFam" id="1.10.40.30:FF:000005">
    <property type="entry name" value="Adenylosuccinate lyase"/>
    <property type="match status" value="1"/>
</dbReference>
<reference evidence="14 16" key="1">
    <citation type="submission" date="2015-10" db="EMBL/GenBank/DDBJ databases">
        <title>The cercosporin biosynthetic gene cluster was horizontally transferred to several fungal lineages and shown to be expanded in Cercospora beticola based on microsynteny with recipient genomes.</title>
        <authorList>
            <person name="De Jonge R."/>
            <person name="Ebert M.K."/>
            <person name="Suttle J.C."/>
            <person name="Jurick Ii W.M."/>
            <person name="Secor G.A."/>
            <person name="Thomma B.P."/>
            <person name="Van De Peer Y."/>
            <person name="Bolton M.D."/>
        </authorList>
    </citation>
    <scope>NUCLEOTIDE SEQUENCE [LARGE SCALE GENOMIC DNA]</scope>
    <source>
        <strain evidence="14 16">09-40</strain>
    </source>
</reference>
<evidence type="ECO:0000259" key="13">
    <source>
        <dbReference type="SMART" id="SM00998"/>
    </source>
</evidence>
<dbReference type="PRINTS" id="PR00149">
    <property type="entry name" value="FUMRATELYASE"/>
</dbReference>
<dbReference type="EMBL" id="CP134189">
    <property type="protein sequence ID" value="WPB05354.1"/>
    <property type="molecule type" value="Genomic_DNA"/>
</dbReference>
<dbReference type="SMART" id="SM00998">
    <property type="entry name" value="ADSL_C"/>
    <property type="match status" value="1"/>
</dbReference>
<dbReference type="GO" id="GO:0006189">
    <property type="term" value="P:'de novo' IMP biosynthetic process"/>
    <property type="evidence" value="ECO:0007669"/>
    <property type="project" value="UniProtKB-UniPathway"/>
</dbReference>
<feature type="domain" description="Adenylosuccinate lyase C-terminal" evidence="13">
    <location>
        <begin position="399"/>
        <end position="483"/>
    </location>
</feature>
<evidence type="ECO:0000256" key="10">
    <source>
        <dbReference type="ARBA" id="ARBA00030717"/>
    </source>
</evidence>
<dbReference type="Gene3D" id="1.20.200.10">
    <property type="entry name" value="Fumarase/aspartase (Central domain)"/>
    <property type="match status" value="1"/>
</dbReference>
<name>A0A2G5HP02_CERBT</name>
<dbReference type="GO" id="GO:0044208">
    <property type="term" value="P:'de novo' AMP biosynthetic process"/>
    <property type="evidence" value="ECO:0007669"/>
    <property type="project" value="UniProtKB-UniPathway"/>
</dbReference>
<proteinExistence type="inferred from homology"/>
<dbReference type="InterPro" id="IPR008948">
    <property type="entry name" value="L-Aspartase-like"/>
</dbReference>
<accession>A0A2G5HP02</accession>
<keyword evidence="17" id="KW-1185">Reference proteome</keyword>
<evidence type="ECO:0000256" key="11">
    <source>
        <dbReference type="ARBA" id="ARBA00047513"/>
    </source>
</evidence>
<dbReference type="UniPathway" id="UPA00074">
    <property type="reaction ID" value="UER00132"/>
</dbReference>
<protein>
    <recommendedName>
        <fullName evidence="7 12">Adenylosuccinate lyase</fullName>
        <shortName evidence="12">ASL</shortName>
        <ecNumber evidence="6 12">4.3.2.2</ecNumber>
    </recommendedName>
    <alternativeName>
        <fullName evidence="10 12">Adenylosuccinase</fullName>
    </alternativeName>
</protein>
<keyword evidence="8 12" id="KW-0658">Purine biosynthesis</keyword>
<evidence type="ECO:0000313" key="16">
    <source>
        <dbReference type="Proteomes" id="UP000230605"/>
    </source>
</evidence>
<dbReference type="NCBIfam" id="TIGR00928">
    <property type="entry name" value="purB"/>
    <property type="match status" value="1"/>
</dbReference>
<comment type="similarity">
    <text evidence="4 12">Belongs to the lyase 1 family. Adenylosuccinate lyase subfamily.</text>
</comment>
<evidence type="ECO:0000256" key="5">
    <source>
        <dbReference type="ARBA" id="ARBA00011668"/>
    </source>
</evidence>
<evidence type="ECO:0000256" key="6">
    <source>
        <dbReference type="ARBA" id="ARBA00012339"/>
    </source>
</evidence>
<dbReference type="SUPFAM" id="SSF48557">
    <property type="entry name" value="L-aspartase-like"/>
    <property type="match status" value="1"/>
</dbReference>
<dbReference type="PANTHER" id="PTHR43172:SF1">
    <property type="entry name" value="ADENYLOSUCCINATE LYASE"/>
    <property type="match status" value="1"/>
</dbReference>
<evidence type="ECO:0000256" key="7">
    <source>
        <dbReference type="ARBA" id="ARBA00017058"/>
    </source>
</evidence>
<dbReference type="PANTHER" id="PTHR43172">
    <property type="entry name" value="ADENYLOSUCCINATE LYASE"/>
    <property type="match status" value="1"/>
</dbReference>
<dbReference type="UniPathway" id="UPA00075">
    <property type="reaction ID" value="UER00336"/>
</dbReference>
<organism evidence="14 16">
    <name type="scientific">Cercospora beticola</name>
    <name type="common">Sugarbeet leaf spot fungus</name>
    <dbReference type="NCBI Taxonomy" id="122368"/>
    <lineage>
        <taxon>Eukaryota</taxon>
        <taxon>Fungi</taxon>
        <taxon>Dikarya</taxon>
        <taxon>Ascomycota</taxon>
        <taxon>Pezizomycotina</taxon>
        <taxon>Dothideomycetes</taxon>
        <taxon>Dothideomycetidae</taxon>
        <taxon>Mycosphaerellales</taxon>
        <taxon>Mycosphaerellaceae</taxon>
        <taxon>Cercospora</taxon>
    </lineage>
</organism>
<dbReference type="InterPro" id="IPR020557">
    <property type="entry name" value="Fumarate_lyase_CS"/>
</dbReference>
<dbReference type="EMBL" id="LKMD01000104">
    <property type="protein sequence ID" value="PIA94281.1"/>
    <property type="molecule type" value="Genomic_DNA"/>
</dbReference>
<gene>
    <name evidence="15" type="primary">ADE13</name>
    <name evidence="14" type="ORF">CB0940_08771</name>
    <name evidence="15" type="ORF">RHO25_010006</name>
</gene>
<dbReference type="Gene3D" id="1.10.275.60">
    <property type="match status" value="1"/>
</dbReference>
<evidence type="ECO:0000313" key="14">
    <source>
        <dbReference type="EMBL" id="PIA94281.1"/>
    </source>
</evidence>
<evidence type="ECO:0000256" key="8">
    <source>
        <dbReference type="ARBA" id="ARBA00022755"/>
    </source>
</evidence>
<evidence type="ECO:0000256" key="4">
    <source>
        <dbReference type="ARBA" id="ARBA00008273"/>
    </source>
</evidence>
<evidence type="ECO:0000313" key="15">
    <source>
        <dbReference type="EMBL" id="WPB05354.1"/>
    </source>
</evidence>
<dbReference type="Pfam" id="PF10397">
    <property type="entry name" value="ADSL_C"/>
    <property type="match status" value="1"/>
</dbReference>
<evidence type="ECO:0000256" key="3">
    <source>
        <dbReference type="ARBA" id="ARBA00004734"/>
    </source>
</evidence>
<sequence length="508" mass="56644">MSTAYKMFDGVLSPGVSGQPTSMMTTDHHVYNNPLNSRYCSTEMKYIFSPHNRFSTWRQLWVYLAESEKELGLPISDVAIQQMKDHISIEGDEFGAAAIEEKRRRHDVMAHVHTYGVVAPEAAGIIHWGATSCYVTDNADLIFLRDALDLILPKLAAVIQRLSAFAMEYKDLPCLGYTHGQAAQLVTVGKRASLWVTDLLRNLRGLERQREEILNSFRGVKGTTGTQASFLTIFKGDHAAVEKLDELVTEKAGFKNAEISTSQTYSRLIDVDVLHALSSFGCACERIGGDIRHLAMFKEVEEPFEADQIGSSAMAYKRNPMRSERLCSLGRKLRNFSADAEQTYASQWLERSLDDSAIRRISLPESFLSADACLILLNNISNGLVVNKAVIANRIEQELPFMATENIIMALVEKGKSRQEVHEEIRVLSHQAGAVVKQEGKPNDLIERIQNNEYFQPILSELPALLEPSTFIGRCPQIVEKLVKDVVKPALQPYAADLANAQVAELSV</sequence>
<comment type="catalytic activity">
    <reaction evidence="11 12">
        <text>N(6)-(1,2-dicarboxyethyl)-AMP = fumarate + AMP</text>
        <dbReference type="Rhea" id="RHEA:16853"/>
        <dbReference type="ChEBI" id="CHEBI:29806"/>
        <dbReference type="ChEBI" id="CHEBI:57567"/>
        <dbReference type="ChEBI" id="CHEBI:456215"/>
        <dbReference type="EC" id="4.3.2.2"/>
    </reaction>
</comment>
<dbReference type="PROSITE" id="PS00163">
    <property type="entry name" value="FUMARATE_LYASES"/>
    <property type="match status" value="1"/>
</dbReference>
<evidence type="ECO:0000256" key="2">
    <source>
        <dbReference type="ARBA" id="ARBA00004706"/>
    </source>
</evidence>
<dbReference type="GO" id="GO:0070626">
    <property type="term" value="F:(S)-2-(5-amino-1-(5-phospho-D-ribosyl)imidazole-4-carboxamido) succinate lyase (fumarate-forming) activity"/>
    <property type="evidence" value="ECO:0007669"/>
    <property type="project" value="TreeGrafter"/>
</dbReference>